<feature type="binding site" evidence="8">
    <location>
        <position position="15"/>
    </location>
    <ligand>
        <name>Mg(2+)</name>
        <dbReference type="ChEBI" id="CHEBI:18420"/>
    </ligand>
</feature>
<proteinExistence type="inferred from homology"/>
<comment type="similarity">
    <text evidence="8">Belongs to the HAD-like hydrolase superfamily. MasA/MtnC family.</text>
</comment>
<comment type="subcellular location">
    <subcellularLocation>
        <location evidence="8">Cytoplasm</location>
    </subcellularLocation>
    <subcellularLocation>
        <location evidence="8">Nucleus</location>
    </subcellularLocation>
</comment>
<dbReference type="AlphaFoldDB" id="A0A9Q0AL00"/>
<evidence type="ECO:0000256" key="8">
    <source>
        <dbReference type="HAMAP-Rule" id="MF_03117"/>
    </source>
</evidence>
<protein>
    <recommendedName>
        <fullName evidence="8">Enolase-phosphatase E1</fullName>
        <ecNumber evidence="8">3.1.3.77</ecNumber>
    </recommendedName>
    <alternativeName>
        <fullName evidence="8">2,3-diketo-5-methylthio-1-phosphopentane phosphatase</fullName>
    </alternativeName>
</protein>
<sequence>MAASAAIKVVVLDIEGTVCPISFVRDVLFPYFLEKIPETVKSEWDSSRFKEYRDAFPEEFRSSQEAFQAHVIDLVSRDVKIAYLKSLQGYIWQEGYASGEIKAPLFADVPTVLSRWHGKGIKLIIYSSGSVPAQKLLFKYTNAEPSDLTVLLTDYFDTVNAGPKTEAASYEKIVAKHPEFLPEQFLFLSDNVKEVDAAIQAGMRSAVVQRPGNADLPTEVYDTHQVVETFDSIEEDFNVKTLQTLGKRSADEAAADEKPEAQPADTTEPEGAPDSKKVKTSIGEEGATQGEEEPAEEPSQIDKLLAQAVGDAPITPTETTSEPTELAE</sequence>
<keyword evidence="5 8" id="KW-0460">Magnesium</keyword>
<comment type="subunit">
    <text evidence="8">Monomer.</text>
</comment>
<evidence type="ECO:0000313" key="11">
    <source>
        <dbReference type="Proteomes" id="UP000829685"/>
    </source>
</evidence>
<dbReference type="GO" id="GO:0043874">
    <property type="term" value="F:acireductone synthase activity"/>
    <property type="evidence" value="ECO:0007669"/>
    <property type="project" value="UniProtKB-EC"/>
</dbReference>
<evidence type="ECO:0000256" key="9">
    <source>
        <dbReference type="SAM" id="MobiDB-lite"/>
    </source>
</evidence>
<keyword evidence="4 8" id="KW-0378">Hydrolase</keyword>
<dbReference type="SFLD" id="SFLDG01129">
    <property type="entry name" value="C1.5:_HAD__Beta-PGM__Phosphata"/>
    <property type="match status" value="1"/>
</dbReference>
<accession>A0A9Q0AL00</accession>
<gene>
    <name evidence="8" type="primary">UTR4</name>
    <name evidence="10" type="ORF">JX265_007646</name>
</gene>
<evidence type="ECO:0000256" key="1">
    <source>
        <dbReference type="ARBA" id="ARBA00022490"/>
    </source>
</evidence>
<feature type="compositionally biased region" description="Basic and acidic residues" evidence="9">
    <location>
        <begin position="248"/>
        <end position="260"/>
    </location>
</feature>
<keyword evidence="2 8" id="KW-0028">Amino-acid biosynthesis</keyword>
<feature type="binding site" evidence="8">
    <location>
        <begin position="127"/>
        <end position="128"/>
    </location>
    <ligand>
        <name>substrate</name>
    </ligand>
</feature>
<dbReference type="InterPro" id="IPR027511">
    <property type="entry name" value="ENOPH1_eukaryotes"/>
</dbReference>
<dbReference type="OrthoDB" id="272500at2759"/>
<comment type="function">
    <text evidence="8">Bifunctional enzyme that catalyzes the enolization of 2,3-diketo-5-methylthiopentyl-1-phosphate (DK-MTP-1-P) into the intermediate 2-hydroxy-3-keto-5-methylthiopentenyl-1-phosphate (HK-MTPenyl-1-P), which is then dephosphorylated to form the acireductone 1,2-dihydroxy-3-keto-5-methylthiopentene (DHK-MTPene).</text>
</comment>
<dbReference type="EMBL" id="JAFIMR010000019">
    <property type="protein sequence ID" value="KAI1867070.1"/>
    <property type="molecule type" value="Genomic_DNA"/>
</dbReference>
<reference evidence="10" key="1">
    <citation type="submission" date="2021-03" db="EMBL/GenBank/DDBJ databases">
        <title>Revisited historic fungal species revealed as producer of novel bioactive compounds through whole genome sequencing and comparative genomics.</title>
        <authorList>
            <person name="Vignolle G.A."/>
            <person name="Hochenegger N."/>
            <person name="Mach R.L."/>
            <person name="Mach-Aigner A.R."/>
            <person name="Javad Rahimi M."/>
            <person name="Salim K.A."/>
            <person name="Chan C.M."/>
            <person name="Lim L.B.L."/>
            <person name="Cai F."/>
            <person name="Druzhinina I.S."/>
            <person name="U'Ren J.M."/>
            <person name="Derntl C."/>
        </authorList>
    </citation>
    <scope>NUCLEOTIDE SEQUENCE</scope>
    <source>
        <strain evidence="10">TUCIM 5799</strain>
    </source>
</reference>
<dbReference type="FunFam" id="1.10.720.60:FF:000007">
    <property type="entry name" value="Enolase-phosphatase E1"/>
    <property type="match status" value="1"/>
</dbReference>
<keyword evidence="1 8" id="KW-0963">Cytoplasm</keyword>
<dbReference type="SFLD" id="SFLDG01133">
    <property type="entry name" value="C1.5.4:_Enolase-phosphatase_Li"/>
    <property type="match status" value="1"/>
</dbReference>
<dbReference type="PANTHER" id="PTHR20371">
    <property type="entry name" value="ENOLASE-PHOSPHATASE E1"/>
    <property type="match status" value="1"/>
</dbReference>
<dbReference type="SUPFAM" id="SSF56784">
    <property type="entry name" value="HAD-like"/>
    <property type="match status" value="1"/>
</dbReference>
<evidence type="ECO:0000256" key="7">
    <source>
        <dbReference type="ARBA" id="ARBA00023242"/>
    </source>
</evidence>
<dbReference type="InterPro" id="IPR023943">
    <property type="entry name" value="Enolase-ppase_E1"/>
</dbReference>
<dbReference type="NCBIfam" id="TIGR01691">
    <property type="entry name" value="enolase-ppase"/>
    <property type="match status" value="1"/>
</dbReference>
<feature type="compositionally biased region" description="Low complexity" evidence="9">
    <location>
        <begin position="313"/>
        <end position="328"/>
    </location>
</feature>
<dbReference type="EC" id="3.1.3.77" evidence="8"/>
<feature type="binding site" evidence="8">
    <location>
        <position position="13"/>
    </location>
    <ligand>
        <name>Mg(2+)</name>
        <dbReference type="ChEBI" id="CHEBI:18420"/>
    </ligand>
</feature>
<evidence type="ECO:0000256" key="3">
    <source>
        <dbReference type="ARBA" id="ARBA00022723"/>
    </source>
</evidence>
<comment type="pathway">
    <text evidence="8">Amino-acid biosynthesis; L-methionine biosynthesis via salvage pathway; L-methionine from S-methyl-5-thio-alpha-D-ribose 1-phosphate: step 4/6.</text>
</comment>
<dbReference type="Gene3D" id="3.40.50.1000">
    <property type="entry name" value="HAD superfamily/HAD-like"/>
    <property type="match status" value="1"/>
</dbReference>
<dbReference type="InterPro" id="IPR023214">
    <property type="entry name" value="HAD_sf"/>
</dbReference>
<dbReference type="Gene3D" id="1.10.720.60">
    <property type="match status" value="1"/>
</dbReference>
<keyword evidence="6 8" id="KW-0486">Methionine biosynthesis</keyword>
<keyword evidence="11" id="KW-1185">Reference proteome</keyword>
<dbReference type="InterPro" id="IPR036412">
    <property type="entry name" value="HAD-like_sf"/>
</dbReference>
<dbReference type="SFLD" id="SFLDS00003">
    <property type="entry name" value="Haloacid_Dehalogenase"/>
    <property type="match status" value="1"/>
</dbReference>
<dbReference type="CDD" id="cd01629">
    <property type="entry name" value="HAD_EP"/>
    <property type="match status" value="1"/>
</dbReference>
<feature type="region of interest" description="Disordered" evidence="9">
    <location>
        <begin position="248"/>
        <end position="328"/>
    </location>
</feature>
<keyword evidence="7 8" id="KW-0539">Nucleus</keyword>
<dbReference type="Pfam" id="PF00702">
    <property type="entry name" value="Hydrolase"/>
    <property type="match status" value="1"/>
</dbReference>
<dbReference type="GO" id="GO:0005634">
    <property type="term" value="C:nucleus"/>
    <property type="evidence" value="ECO:0007669"/>
    <property type="project" value="UniProtKB-SubCell"/>
</dbReference>
<evidence type="ECO:0000256" key="4">
    <source>
        <dbReference type="ARBA" id="ARBA00022801"/>
    </source>
</evidence>
<dbReference type="GO" id="GO:0005737">
    <property type="term" value="C:cytoplasm"/>
    <property type="evidence" value="ECO:0007669"/>
    <property type="project" value="UniProtKB-SubCell"/>
</dbReference>
<dbReference type="GO" id="GO:0019509">
    <property type="term" value="P:L-methionine salvage from methylthioadenosine"/>
    <property type="evidence" value="ECO:0007669"/>
    <property type="project" value="UniProtKB-UniRule"/>
</dbReference>
<evidence type="ECO:0000256" key="5">
    <source>
        <dbReference type="ARBA" id="ARBA00022842"/>
    </source>
</evidence>
<dbReference type="Proteomes" id="UP000829685">
    <property type="component" value="Unassembled WGS sequence"/>
</dbReference>
<evidence type="ECO:0000313" key="10">
    <source>
        <dbReference type="EMBL" id="KAI1867070.1"/>
    </source>
</evidence>
<comment type="caution">
    <text evidence="10">The sequence shown here is derived from an EMBL/GenBank/DDBJ whole genome shotgun (WGS) entry which is preliminary data.</text>
</comment>
<dbReference type="GO" id="GO:0000287">
    <property type="term" value="F:magnesium ion binding"/>
    <property type="evidence" value="ECO:0007669"/>
    <property type="project" value="UniProtKB-UniRule"/>
</dbReference>
<feature type="binding site" evidence="8">
    <location>
        <position position="190"/>
    </location>
    <ligand>
        <name>Mg(2+)</name>
        <dbReference type="ChEBI" id="CHEBI:18420"/>
    </ligand>
</feature>
<comment type="catalytic activity">
    <reaction evidence="8">
        <text>5-methylsulfanyl-2,3-dioxopentyl phosphate + H2O = 1,2-dihydroxy-5-(methylsulfanyl)pent-1-en-3-one + phosphate</text>
        <dbReference type="Rhea" id="RHEA:21700"/>
        <dbReference type="ChEBI" id="CHEBI:15377"/>
        <dbReference type="ChEBI" id="CHEBI:43474"/>
        <dbReference type="ChEBI" id="CHEBI:49252"/>
        <dbReference type="ChEBI" id="CHEBI:58828"/>
        <dbReference type="EC" id="3.1.3.77"/>
    </reaction>
</comment>
<evidence type="ECO:0000256" key="6">
    <source>
        <dbReference type="ARBA" id="ARBA00023167"/>
    </source>
</evidence>
<dbReference type="HAMAP" id="MF_03117">
    <property type="entry name" value="Salvage_MtnC_euk"/>
    <property type="match status" value="1"/>
</dbReference>
<name>A0A9Q0AL00_9PEZI</name>
<dbReference type="PANTHER" id="PTHR20371:SF1">
    <property type="entry name" value="ENOLASE-PHOSPHATASE E1"/>
    <property type="match status" value="1"/>
</dbReference>
<feature type="binding site" evidence="8">
    <location>
        <position position="164"/>
    </location>
    <ligand>
        <name>substrate</name>
    </ligand>
</feature>
<evidence type="ECO:0000256" key="2">
    <source>
        <dbReference type="ARBA" id="ARBA00022605"/>
    </source>
</evidence>
<comment type="cofactor">
    <cofactor evidence="8">
        <name>Mg(2+)</name>
        <dbReference type="ChEBI" id="CHEBI:18420"/>
    </cofactor>
    <text evidence="8">Binds 1 Mg(2+) ion per subunit.</text>
</comment>
<organism evidence="10 11">
    <name type="scientific">Neoarthrinium moseri</name>
    <dbReference type="NCBI Taxonomy" id="1658444"/>
    <lineage>
        <taxon>Eukaryota</taxon>
        <taxon>Fungi</taxon>
        <taxon>Dikarya</taxon>
        <taxon>Ascomycota</taxon>
        <taxon>Pezizomycotina</taxon>
        <taxon>Sordariomycetes</taxon>
        <taxon>Xylariomycetidae</taxon>
        <taxon>Amphisphaeriales</taxon>
        <taxon>Apiosporaceae</taxon>
        <taxon>Neoarthrinium</taxon>
    </lineage>
</organism>
<comment type="pathway">
    <text evidence="8">Amino-acid biosynthesis; L-methionine biosynthesis via salvage pathway; L-methionine from S-methyl-5-thio-alpha-D-ribose 1-phosphate: step 3/6.</text>
</comment>
<keyword evidence="3 8" id="KW-0479">Metal-binding</keyword>